<dbReference type="Proteomes" id="UP000663828">
    <property type="component" value="Unassembled WGS sequence"/>
</dbReference>
<evidence type="ECO:0000313" key="7">
    <source>
        <dbReference type="EMBL" id="CAF1323959.1"/>
    </source>
</evidence>
<keyword evidence="2 5" id="KW-0812">Transmembrane</keyword>
<dbReference type="AlphaFoldDB" id="A0A815F3Y4"/>
<dbReference type="Proteomes" id="UP000663852">
    <property type="component" value="Unassembled WGS sequence"/>
</dbReference>
<dbReference type="PROSITE" id="PS50262">
    <property type="entry name" value="G_PROTEIN_RECEP_F1_2"/>
    <property type="match status" value="1"/>
</dbReference>
<reference evidence="7" key="1">
    <citation type="submission" date="2021-02" db="EMBL/GenBank/DDBJ databases">
        <authorList>
            <person name="Nowell W R."/>
        </authorList>
    </citation>
    <scope>NUCLEOTIDE SEQUENCE</scope>
</reference>
<evidence type="ECO:0000256" key="2">
    <source>
        <dbReference type="ARBA" id="ARBA00022692"/>
    </source>
</evidence>
<keyword evidence="3 5" id="KW-1133">Transmembrane helix</keyword>
<protein>
    <recommendedName>
        <fullName evidence="6">G-protein coupled receptors family 1 profile domain-containing protein</fullName>
    </recommendedName>
</protein>
<dbReference type="GO" id="GO:0016020">
    <property type="term" value="C:membrane"/>
    <property type="evidence" value="ECO:0007669"/>
    <property type="project" value="UniProtKB-SubCell"/>
</dbReference>
<comment type="subcellular location">
    <subcellularLocation>
        <location evidence="1">Membrane</location>
    </subcellularLocation>
</comment>
<feature type="domain" description="G-protein coupled receptors family 1 profile" evidence="6">
    <location>
        <begin position="1"/>
        <end position="137"/>
    </location>
</feature>
<comment type="caution">
    <text evidence="7">The sequence shown here is derived from an EMBL/GenBank/DDBJ whole genome shotgun (WGS) entry which is preliminary data.</text>
</comment>
<dbReference type="InterPro" id="IPR017452">
    <property type="entry name" value="GPCR_Rhodpsn_7TM"/>
</dbReference>
<keyword evidence="4 5" id="KW-0472">Membrane</keyword>
<dbReference type="EMBL" id="CAJNOR010008724">
    <property type="protein sequence ID" value="CAF1636740.1"/>
    <property type="molecule type" value="Genomic_DNA"/>
</dbReference>
<gene>
    <name evidence="7" type="ORF">EDS130_LOCUS31818</name>
    <name evidence="8" type="ORF">XAT740_LOCUS52603</name>
</gene>
<feature type="transmembrane region" description="Helical" evidence="5">
    <location>
        <begin position="117"/>
        <end position="144"/>
    </location>
</feature>
<accession>A0A815F3Y4</accession>
<dbReference type="OrthoDB" id="9991471at2759"/>
<sequence length="165" mass="19120">MSRCYTLLNITYGVFFSIYNVLSVIIPLLIMIFSSLLILVNIRRSRRRIQTESIVSNVLQPKQTKPNQSMDMQFLRLILVQSLTFAILNLAFVGNVLYDFITNKQVKSSNQQAIEVFVYGVTIHPLYLFSATTFLTYTLTSIILRQQFVLILQRFTRTAFRCFGI</sequence>
<evidence type="ECO:0000313" key="9">
    <source>
        <dbReference type="Proteomes" id="UP000663828"/>
    </source>
</evidence>
<name>A0A815F3Y4_ADIRI</name>
<dbReference type="Gene3D" id="1.20.1070.10">
    <property type="entry name" value="Rhodopsin 7-helix transmembrane proteins"/>
    <property type="match status" value="1"/>
</dbReference>
<feature type="transmembrane region" description="Helical" evidence="5">
    <location>
        <begin position="74"/>
        <end position="97"/>
    </location>
</feature>
<evidence type="ECO:0000256" key="1">
    <source>
        <dbReference type="ARBA" id="ARBA00004370"/>
    </source>
</evidence>
<evidence type="ECO:0000256" key="5">
    <source>
        <dbReference type="SAM" id="Phobius"/>
    </source>
</evidence>
<dbReference type="EMBL" id="CAJNOJ010000237">
    <property type="protein sequence ID" value="CAF1323959.1"/>
    <property type="molecule type" value="Genomic_DNA"/>
</dbReference>
<feature type="transmembrane region" description="Helical" evidence="5">
    <location>
        <begin position="12"/>
        <end position="40"/>
    </location>
</feature>
<keyword evidence="9" id="KW-1185">Reference proteome</keyword>
<evidence type="ECO:0000313" key="10">
    <source>
        <dbReference type="Proteomes" id="UP000663852"/>
    </source>
</evidence>
<dbReference type="SUPFAM" id="SSF81321">
    <property type="entry name" value="Family A G protein-coupled receptor-like"/>
    <property type="match status" value="1"/>
</dbReference>
<evidence type="ECO:0000313" key="8">
    <source>
        <dbReference type="EMBL" id="CAF1636740.1"/>
    </source>
</evidence>
<evidence type="ECO:0000259" key="6">
    <source>
        <dbReference type="PROSITE" id="PS50262"/>
    </source>
</evidence>
<organism evidence="7 10">
    <name type="scientific">Adineta ricciae</name>
    <name type="common">Rotifer</name>
    <dbReference type="NCBI Taxonomy" id="249248"/>
    <lineage>
        <taxon>Eukaryota</taxon>
        <taxon>Metazoa</taxon>
        <taxon>Spiralia</taxon>
        <taxon>Gnathifera</taxon>
        <taxon>Rotifera</taxon>
        <taxon>Eurotatoria</taxon>
        <taxon>Bdelloidea</taxon>
        <taxon>Adinetida</taxon>
        <taxon>Adinetidae</taxon>
        <taxon>Adineta</taxon>
    </lineage>
</organism>
<proteinExistence type="predicted"/>
<evidence type="ECO:0000256" key="3">
    <source>
        <dbReference type="ARBA" id="ARBA00022989"/>
    </source>
</evidence>
<evidence type="ECO:0000256" key="4">
    <source>
        <dbReference type="ARBA" id="ARBA00023136"/>
    </source>
</evidence>